<dbReference type="Pfam" id="PF05699">
    <property type="entry name" value="Dimer_Tnp_hAT"/>
    <property type="match status" value="1"/>
</dbReference>
<feature type="domain" description="HAT C-terminal dimerisation" evidence="1">
    <location>
        <begin position="381"/>
        <end position="448"/>
    </location>
</feature>
<dbReference type="AlphaFoldDB" id="W2JYW6"/>
<dbReference type="SUPFAM" id="SSF53098">
    <property type="entry name" value="Ribonuclease H-like"/>
    <property type="match status" value="1"/>
</dbReference>
<feature type="non-terminal residue" evidence="2">
    <location>
        <position position="1"/>
    </location>
</feature>
<gene>
    <name evidence="2" type="ORF">L917_21561</name>
</gene>
<dbReference type="GO" id="GO:0046983">
    <property type="term" value="F:protein dimerization activity"/>
    <property type="evidence" value="ECO:0007669"/>
    <property type="project" value="InterPro"/>
</dbReference>
<organism evidence="2">
    <name type="scientific">Phytophthora nicotianae</name>
    <name type="common">Potato buckeye rot agent</name>
    <name type="synonym">Phytophthora parasitica</name>
    <dbReference type="NCBI Taxonomy" id="4792"/>
    <lineage>
        <taxon>Eukaryota</taxon>
        <taxon>Sar</taxon>
        <taxon>Stramenopiles</taxon>
        <taxon>Oomycota</taxon>
        <taxon>Peronosporomycetes</taxon>
        <taxon>Peronosporales</taxon>
        <taxon>Peronosporaceae</taxon>
        <taxon>Phytophthora</taxon>
    </lineage>
</organism>
<dbReference type="EMBL" id="KI683622">
    <property type="protein sequence ID" value="ETL77499.1"/>
    <property type="molecule type" value="Genomic_DNA"/>
</dbReference>
<accession>W2JYW6</accession>
<dbReference type="VEuPathDB" id="FungiDB:PPTG_06700"/>
<reference evidence="2" key="1">
    <citation type="submission" date="2013-11" db="EMBL/GenBank/DDBJ databases">
        <title>The Genome Sequence of Phytophthora parasitica CHvinca01.</title>
        <authorList>
            <consortium name="The Broad Institute Genomics Platform"/>
            <person name="Russ C."/>
            <person name="Tyler B."/>
            <person name="Panabieres F."/>
            <person name="Shan W."/>
            <person name="Tripathy S."/>
            <person name="Grunwald N."/>
            <person name="Machado M."/>
            <person name="Johnson C.S."/>
            <person name="Arredondo F."/>
            <person name="Hong C."/>
            <person name="Coffey M."/>
            <person name="Young S.K."/>
            <person name="Zeng Q."/>
            <person name="Gargeya S."/>
            <person name="Fitzgerald M."/>
            <person name="Abouelleil A."/>
            <person name="Alvarado L."/>
            <person name="Chapman S.B."/>
            <person name="Gainer-Dewar J."/>
            <person name="Goldberg J."/>
            <person name="Griggs A."/>
            <person name="Gujja S."/>
            <person name="Hansen M."/>
            <person name="Howarth C."/>
            <person name="Imamovic A."/>
            <person name="Ireland A."/>
            <person name="Larimer J."/>
            <person name="McCowan C."/>
            <person name="Murphy C."/>
            <person name="Pearson M."/>
            <person name="Poon T.W."/>
            <person name="Priest M."/>
            <person name="Roberts A."/>
            <person name="Saif S."/>
            <person name="Shea T."/>
            <person name="Sykes S."/>
            <person name="Wortman J."/>
            <person name="Nusbaum C."/>
            <person name="Birren B."/>
        </authorList>
    </citation>
    <scope>NUCLEOTIDE SEQUENCE [LARGE SCALE GENOMIC DNA]</scope>
    <source>
        <strain evidence="2">CHvinca01</strain>
    </source>
</reference>
<protein>
    <recommendedName>
        <fullName evidence="1">HAT C-terminal dimerisation domain-containing protein</fullName>
    </recommendedName>
</protein>
<sequence length="511" mass="57775">VQSTKYLGLRLYMVDKNFEFKLLLLGTRHFFGLKPRDLYGATSDAGPDVRWMMTEGLKLQWQWCLPHLTNAATKAACGVVANTAQSKNPKMTSLIRRIVKTVYTVKHVEISTSTSQYHTHRFLGLTRVIKRILDLWEPLVSWYAERLDKARRDIADLPAGFPLDRDYQSLTQIMSLLYPITLLNIKCQGEKANQVDVLLALYKNGVSTRGSHSTGLYHAQTTSRLVSQQIFFSRYTDRSAMKKCPFVLEMQLFLHPNFKSFDGFLKRIVTLCNADTNGAETAAGERHFTKIKKIIYDRVRSLMISVVKAQNVRVPVVVEEPSPVSVTQTLFSEESMDCFGDLIQEGLAVPDAAEDLEGARVDEEMERRETTPTSIQLRGDRPETILKFWQRQAASNTYTFLPQVVRILFAIPTSSAQIERDFGTAGQLVTPQRGSIAPYNVDMSAFLNCNWQFVDVTQCLSIRERDISSYIPSHVKVGLEDNDTEGCELLSGYFSAESDDEDDEIDVTGIC</sequence>
<evidence type="ECO:0000313" key="2">
    <source>
        <dbReference type="EMBL" id="ETL77499.1"/>
    </source>
</evidence>
<proteinExistence type="predicted"/>
<dbReference type="InterPro" id="IPR008906">
    <property type="entry name" value="HATC_C_dom"/>
</dbReference>
<dbReference type="InterPro" id="IPR012337">
    <property type="entry name" value="RNaseH-like_sf"/>
</dbReference>
<evidence type="ECO:0000259" key="1">
    <source>
        <dbReference type="Pfam" id="PF05699"/>
    </source>
</evidence>
<name>W2JYW6_PHYNI</name>
<dbReference type="Proteomes" id="UP000054423">
    <property type="component" value="Unassembled WGS sequence"/>
</dbReference>
<dbReference type="OrthoDB" id="123153at2759"/>